<sequence>MVGWSVLLVQTTTAEDFAKYQIYVPTYNVNSVSCSLNACNLGQLLLYFFTELIKKLDAGRGEEFGQMVAELVHLKEDIRRHDKARRKSARIVVRTSFSNFKNTTENPVDVDAEAMQMEEKKDADVNIRVKIKIPSRDVKPKQVPGIKPTDP</sequence>
<keyword evidence="2" id="KW-1185">Reference proteome</keyword>
<evidence type="ECO:0000313" key="1">
    <source>
        <dbReference type="EMBL" id="KAI3677492.1"/>
    </source>
</evidence>
<reference evidence="1 2" key="2">
    <citation type="journal article" date="2022" name="Mol. Ecol. Resour.">
        <title>The genomes of chicory, endive, great burdock and yacon provide insights into Asteraceae paleo-polyploidization history and plant inulin production.</title>
        <authorList>
            <person name="Fan W."/>
            <person name="Wang S."/>
            <person name="Wang H."/>
            <person name="Wang A."/>
            <person name="Jiang F."/>
            <person name="Liu H."/>
            <person name="Zhao H."/>
            <person name="Xu D."/>
            <person name="Zhang Y."/>
        </authorList>
    </citation>
    <scope>NUCLEOTIDE SEQUENCE [LARGE SCALE GENOMIC DNA]</scope>
    <source>
        <strain evidence="2">cv. Niubang</strain>
    </source>
</reference>
<reference evidence="2" key="1">
    <citation type="journal article" date="2022" name="Mol. Ecol. Resour.">
        <title>The genomes of chicory, endive, great burdock and yacon provide insights into Asteraceae palaeo-polyploidization history and plant inulin production.</title>
        <authorList>
            <person name="Fan W."/>
            <person name="Wang S."/>
            <person name="Wang H."/>
            <person name="Wang A."/>
            <person name="Jiang F."/>
            <person name="Liu H."/>
            <person name="Zhao H."/>
            <person name="Xu D."/>
            <person name="Zhang Y."/>
        </authorList>
    </citation>
    <scope>NUCLEOTIDE SEQUENCE [LARGE SCALE GENOMIC DNA]</scope>
    <source>
        <strain evidence="2">cv. Niubang</strain>
    </source>
</reference>
<proteinExistence type="predicted"/>
<protein>
    <submittedName>
        <fullName evidence="1">Uncharacterized protein</fullName>
    </submittedName>
</protein>
<organism evidence="1 2">
    <name type="scientific">Arctium lappa</name>
    <name type="common">Greater burdock</name>
    <name type="synonym">Lappa major</name>
    <dbReference type="NCBI Taxonomy" id="4217"/>
    <lineage>
        <taxon>Eukaryota</taxon>
        <taxon>Viridiplantae</taxon>
        <taxon>Streptophyta</taxon>
        <taxon>Embryophyta</taxon>
        <taxon>Tracheophyta</taxon>
        <taxon>Spermatophyta</taxon>
        <taxon>Magnoliopsida</taxon>
        <taxon>eudicotyledons</taxon>
        <taxon>Gunneridae</taxon>
        <taxon>Pentapetalae</taxon>
        <taxon>asterids</taxon>
        <taxon>campanulids</taxon>
        <taxon>Asterales</taxon>
        <taxon>Asteraceae</taxon>
        <taxon>Carduoideae</taxon>
        <taxon>Cardueae</taxon>
        <taxon>Arctiinae</taxon>
        <taxon>Arctium</taxon>
    </lineage>
</organism>
<dbReference type="EMBL" id="CM042060">
    <property type="protein sequence ID" value="KAI3677492.1"/>
    <property type="molecule type" value="Genomic_DNA"/>
</dbReference>
<gene>
    <name evidence="1" type="ORF">L6452_36756</name>
</gene>
<dbReference type="Proteomes" id="UP001055879">
    <property type="component" value="Linkage Group LG14"/>
</dbReference>
<name>A0ACB8Y137_ARCLA</name>
<comment type="caution">
    <text evidence="1">The sequence shown here is derived from an EMBL/GenBank/DDBJ whole genome shotgun (WGS) entry which is preliminary data.</text>
</comment>
<accession>A0ACB8Y137</accession>
<evidence type="ECO:0000313" key="2">
    <source>
        <dbReference type="Proteomes" id="UP001055879"/>
    </source>
</evidence>